<keyword evidence="4" id="KW-1185">Reference proteome</keyword>
<protein>
    <recommendedName>
        <fullName evidence="2">CAAX prenyl protease 2/Lysostaphin resistance protein A-like domain-containing protein</fullName>
    </recommendedName>
</protein>
<feature type="transmembrane region" description="Helical" evidence="1">
    <location>
        <begin position="264"/>
        <end position="285"/>
    </location>
</feature>
<evidence type="ECO:0000259" key="2">
    <source>
        <dbReference type="Pfam" id="PF02517"/>
    </source>
</evidence>
<accession>A0A261S514</accession>
<evidence type="ECO:0000256" key="1">
    <source>
        <dbReference type="SAM" id="Phobius"/>
    </source>
</evidence>
<proteinExistence type="predicted"/>
<feature type="transmembrane region" description="Helical" evidence="1">
    <location>
        <begin position="147"/>
        <end position="171"/>
    </location>
</feature>
<name>A0A261S514_9BORD</name>
<dbReference type="GO" id="GO:0004175">
    <property type="term" value="F:endopeptidase activity"/>
    <property type="evidence" value="ECO:0007669"/>
    <property type="project" value="UniProtKB-ARBA"/>
</dbReference>
<feature type="domain" description="CAAX prenyl protease 2/Lysostaphin resistance protein A-like" evidence="2">
    <location>
        <begin position="181"/>
        <end position="274"/>
    </location>
</feature>
<dbReference type="EMBL" id="NEVM01000005">
    <property type="protein sequence ID" value="OZI32052.1"/>
    <property type="molecule type" value="Genomic_DNA"/>
</dbReference>
<dbReference type="OrthoDB" id="5322702at2"/>
<dbReference type="AlphaFoldDB" id="A0A261S514"/>
<keyword evidence="1" id="KW-0472">Membrane</keyword>
<reference evidence="4" key="1">
    <citation type="submission" date="2017-05" db="EMBL/GenBank/DDBJ databases">
        <title>Complete and WGS of Bordetella genogroups.</title>
        <authorList>
            <person name="Spilker T."/>
            <person name="Lipuma J."/>
        </authorList>
    </citation>
    <scope>NUCLEOTIDE SEQUENCE [LARGE SCALE GENOMIC DNA]</scope>
    <source>
        <strain evidence="4">AU16122</strain>
    </source>
</reference>
<dbReference type="InterPro" id="IPR003675">
    <property type="entry name" value="Rce1/LyrA-like_dom"/>
</dbReference>
<dbReference type="RefSeq" id="WP_094856459.1">
    <property type="nucleotide sequence ID" value="NZ_NEVM01000005.1"/>
</dbReference>
<evidence type="ECO:0000313" key="3">
    <source>
        <dbReference type="EMBL" id="OZI32052.1"/>
    </source>
</evidence>
<feature type="transmembrane region" description="Helical" evidence="1">
    <location>
        <begin position="116"/>
        <end position="135"/>
    </location>
</feature>
<comment type="caution">
    <text evidence="3">The sequence shown here is derived from an EMBL/GenBank/DDBJ whole genome shotgun (WGS) entry which is preliminary data.</text>
</comment>
<gene>
    <name evidence="3" type="ORF">CAL29_29905</name>
</gene>
<dbReference type="Pfam" id="PF02517">
    <property type="entry name" value="Rce1-like"/>
    <property type="match status" value="1"/>
</dbReference>
<sequence>MLYDPLAWLTWACIFLAAACAWLQPLRWQVHTPLLLACGYTAAVLGLRLSWEALVILAVLYAMGYSVQARRPCLQRVFGHAVYVAMAVALAAHMLPGFENPMVINATRITADATPFTMYLNLDKPLAGFWVVLALPWTMHRRCWRHALPAAGLALLLAVPVCMMLAVALGLVDWAPKVPSYTLIWAINNLLLVCLAEEAFFRAYVQGGLSRLLGNKEAARNGAWFASTILFALAHYAGGWEWMLLAAVAGVAYGYAYRRGGLRAAVLAHFGLNAAHFFFFTYPALQNT</sequence>
<feature type="transmembrane region" description="Helical" evidence="1">
    <location>
        <begin position="45"/>
        <end position="65"/>
    </location>
</feature>
<keyword evidence="1" id="KW-0812">Transmembrane</keyword>
<organism evidence="3 4">
    <name type="scientific">Bordetella genomosp. 10</name>
    <dbReference type="NCBI Taxonomy" id="1416804"/>
    <lineage>
        <taxon>Bacteria</taxon>
        <taxon>Pseudomonadati</taxon>
        <taxon>Pseudomonadota</taxon>
        <taxon>Betaproteobacteria</taxon>
        <taxon>Burkholderiales</taxon>
        <taxon>Alcaligenaceae</taxon>
        <taxon>Bordetella</taxon>
    </lineage>
</organism>
<feature type="transmembrane region" description="Helical" evidence="1">
    <location>
        <begin position="77"/>
        <end position="96"/>
    </location>
</feature>
<dbReference type="GO" id="GO:0080120">
    <property type="term" value="P:CAAX-box protein maturation"/>
    <property type="evidence" value="ECO:0007669"/>
    <property type="project" value="UniProtKB-ARBA"/>
</dbReference>
<keyword evidence="1" id="KW-1133">Transmembrane helix</keyword>
<feature type="transmembrane region" description="Helical" evidence="1">
    <location>
        <begin position="183"/>
        <end position="205"/>
    </location>
</feature>
<feature type="transmembrane region" description="Helical" evidence="1">
    <location>
        <begin position="217"/>
        <end position="234"/>
    </location>
</feature>
<evidence type="ECO:0000313" key="4">
    <source>
        <dbReference type="Proteomes" id="UP000216020"/>
    </source>
</evidence>
<dbReference type="Proteomes" id="UP000216020">
    <property type="component" value="Unassembled WGS sequence"/>
</dbReference>